<keyword evidence="3" id="KW-1185">Reference proteome</keyword>
<protein>
    <submittedName>
        <fullName evidence="2">Uncharacterized protein</fullName>
    </submittedName>
</protein>
<evidence type="ECO:0000256" key="1">
    <source>
        <dbReference type="SAM" id="MobiDB-lite"/>
    </source>
</evidence>
<gene>
    <name evidence="2" type="ORF">KP509_14G056000</name>
</gene>
<feature type="compositionally biased region" description="Basic and acidic residues" evidence="1">
    <location>
        <begin position="9"/>
        <end position="23"/>
    </location>
</feature>
<feature type="region of interest" description="Disordered" evidence="1">
    <location>
        <begin position="1"/>
        <end position="63"/>
    </location>
</feature>
<dbReference type="OrthoDB" id="10646297at2759"/>
<reference evidence="2" key="1">
    <citation type="submission" date="2021-08" db="EMBL/GenBank/DDBJ databases">
        <title>WGS assembly of Ceratopteris richardii.</title>
        <authorList>
            <person name="Marchant D.B."/>
            <person name="Chen G."/>
            <person name="Jenkins J."/>
            <person name="Shu S."/>
            <person name="Leebens-Mack J."/>
            <person name="Grimwood J."/>
            <person name="Schmutz J."/>
            <person name="Soltis P."/>
            <person name="Soltis D."/>
            <person name="Chen Z.-H."/>
        </authorList>
    </citation>
    <scope>NUCLEOTIDE SEQUENCE</scope>
    <source>
        <strain evidence="2">Whitten #5841</strain>
        <tissue evidence="2">Leaf</tissue>
    </source>
</reference>
<sequence length="594" mass="64595">MGSCCSRRSARDDDQTNEGELHPSLESWKLRRRSSLSEPEVTANAGATKSENDGTIMPTESVSPSSRPFFRFPSIHYNVSANLLYDSSARSSSRSLGGSLRRHRELLPTSISSINSMANASNVLSSFVDSRSVPHSTFVALNQDTSASENDLLNYEAPPSFSFATQPYIEPDFVNTAFSFHPPSQRPLMTASFAIDAVETFKLKVRHKHMFPAELSGFPNGDACSRPCSTMRRCSSDGKLIHVAGGDDQPHRRSLQEDTFARWYDIYRGTIANTHNDVSATNEHEDEFHDIDPAENILPGGYGRNQILEDIKHCISIEVNPASRHGDDWEETHNRCYDSSSESSTRSLSVVSTGDAVLFSGANFEELHLIPSKFIADEADSSSTSPRLAVGPAQFAHTYVLNDHGDDKASTLSVEDIISLLESDDMNEDALLSLLINKSPPLSPTALSPESVLEDSLSLPLSSSSALLQMRMPSPSCTLSSPISSVRPKSPHGPISSASSSQSSLTAMPTMVTVARFPSSVSGASSEQCSSTCRGSPTSSFDFRVRSPTSTSSTPIFSSTKRNITQLQPTVLTTEEIAEIWGVFERRQALVPPP</sequence>
<name>A0A8T2TA06_CERRI</name>
<organism evidence="2 3">
    <name type="scientific">Ceratopteris richardii</name>
    <name type="common">Triangle waterfern</name>
    <dbReference type="NCBI Taxonomy" id="49495"/>
    <lineage>
        <taxon>Eukaryota</taxon>
        <taxon>Viridiplantae</taxon>
        <taxon>Streptophyta</taxon>
        <taxon>Embryophyta</taxon>
        <taxon>Tracheophyta</taxon>
        <taxon>Polypodiopsida</taxon>
        <taxon>Polypodiidae</taxon>
        <taxon>Polypodiales</taxon>
        <taxon>Pteridineae</taxon>
        <taxon>Pteridaceae</taxon>
        <taxon>Parkerioideae</taxon>
        <taxon>Ceratopteris</taxon>
    </lineage>
</organism>
<proteinExistence type="predicted"/>
<dbReference type="AlphaFoldDB" id="A0A8T2TA06"/>
<evidence type="ECO:0000313" key="3">
    <source>
        <dbReference type="Proteomes" id="UP000825935"/>
    </source>
</evidence>
<evidence type="ECO:0000313" key="2">
    <source>
        <dbReference type="EMBL" id="KAH7415661.1"/>
    </source>
</evidence>
<dbReference type="Proteomes" id="UP000825935">
    <property type="component" value="Chromosome 14"/>
</dbReference>
<comment type="caution">
    <text evidence="2">The sequence shown here is derived from an EMBL/GenBank/DDBJ whole genome shotgun (WGS) entry which is preliminary data.</text>
</comment>
<accession>A0A8T2TA06</accession>
<dbReference type="EMBL" id="CM035419">
    <property type="protein sequence ID" value="KAH7415661.1"/>
    <property type="molecule type" value="Genomic_DNA"/>
</dbReference>
<feature type="region of interest" description="Disordered" evidence="1">
    <location>
        <begin position="478"/>
        <end position="504"/>
    </location>
</feature>